<evidence type="ECO:0000313" key="13">
    <source>
        <dbReference type="Proteomes" id="UP000265515"/>
    </source>
</evidence>
<feature type="compositionally biased region" description="Low complexity" evidence="11">
    <location>
        <begin position="248"/>
        <end position="258"/>
    </location>
</feature>
<organism evidence="12 13">
    <name type="scientific">Chara braunii</name>
    <name type="common">Braun's stonewort</name>
    <dbReference type="NCBI Taxonomy" id="69332"/>
    <lineage>
        <taxon>Eukaryota</taxon>
        <taxon>Viridiplantae</taxon>
        <taxon>Streptophyta</taxon>
        <taxon>Charophyceae</taxon>
        <taxon>Charales</taxon>
        <taxon>Characeae</taxon>
        <taxon>Chara</taxon>
    </lineage>
</organism>
<dbReference type="AlphaFoldDB" id="A0A388KU25"/>
<evidence type="ECO:0000256" key="7">
    <source>
        <dbReference type="ARBA" id="ARBA00022989"/>
    </source>
</evidence>
<evidence type="ECO:0000256" key="6">
    <source>
        <dbReference type="ARBA" id="ARBA00022968"/>
    </source>
</evidence>
<keyword evidence="4 12" id="KW-0808">Transferase</keyword>
<comment type="subcellular location">
    <subcellularLocation>
        <location evidence="1">Golgi apparatus membrane</location>
        <topology evidence="1">Single-pass type II membrane protein</topology>
    </subcellularLocation>
</comment>
<evidence type="ECO:0000256" key="2">
    <source>
        <dbReference type="ARBA" id="ARBA00006003"/>
    </source>
</evidence>
<feature type="compositionally biased region" description="Polar residues" evidence="11">
    <location>
        <begin position="488"/>
        <end position="504"/>
    </location>
</feature>
<evidence type="ECO:0000256" key="9">
    <source>
        <dbReference type="ARBA" id="ARBA00023136"/>
    </source>
</evidence>
<keyword evidence="10" id="KW-0325">Glycoprotein</keyword>
<evidence type="ECO:0000256" key="8">
    <source>
        <dbReference type="ARBA" id="ARBA00023034"/>
    </source>
</evidence>
<keyword evidence="3" id="KW-0328">Glycosyltransferase</keyword>
<feature type="region of interest" description="Disordered" evidence="11">
    <location>
        <begin position="364"/>
        <end position="384"/>
    </location>
</feature>
<comment type="caution">
    <text evidence="12">The sequence shown here is derived from an EMBL/GenBank/DDBJ whole genome shotgun (WGS) entry which is preliminary data.</text>
</comment>
<accession>A0A388KU25</accession>
<keyword evidence="9" id="KW-0472">Membrane</keyword>
<dbReference type="GO" id="GO:0008373">
    <property type="term" value="F:sialyltransferase activity"/>
    <property type="evidence" value="ECO:0007669"/>
    <property type="project" value="InterPro"/>
</dbReference>
<dbReference type="Gramene" id="GBG73498">
    <property type="protein sequence ID" value="GBG73498"/>
    <property type="gene ID" value="CBR_g16841"/>
</dbReference>
<dbReference type="InterPro" id="IPR038578">
    <property type="entry name" value="GT29-like_sf"/>
</dbReference>
<proteinExistence type="inferred from homology"/>
<gene>
    <name evidence="12" type="ORF">CBR_g16841</name>
</gene>
<dbReference type="PANTHER" id="PTHR46779">
    <property type="entry name" value="BETA-1,6-GALACTOSYLTRANSFERASE GALT29A"/>
    <property type="match status" value="1"/>
</dbReference>
<feature type="region of interest" description="Disordered" evidence="11">
    <location>
        <begin position="234"/>
        <end position="258"/>
    </location>
</feature>
<keyword evidence="8" id="KW-0333">Golgi apparatus</keyword>
<evidence type="ECO:0000256" key="11">
    <source>
        <dbReference type="SAM" id="MobiDB-lite"/>
    </source>
</evidence>
<name>A0A388KU25_CHABU</name>
<dbReference type="CDD" id="cd19952">
    <property type="entry name" value="GT29"/>
    <property type="match status" value="1"/>
</dbReference>
<evidence type="ECO:0000313" key="12">
    <source>
        <dbReference type="EMBL" id="GBG73498.1"/>
    </source>
</evidence>
<feature type="compositionally biased region" description="Low complexity" evidence="11">
    <location>
        <begin position="439"/>
        <end position="449"/>
    </location>
</feature>
<reference evidence="12 13" key="1">
    <citation type="journal article" date="2018" name="Cell">
        <title>The Chara Genome: Secondary Complexity and Implications for Plant Terrestrialization.</title>
        <authorList>
            <person name="Nishiyama T."/>
            <person name="Sakayama H."/>
            <person name="Vries J.D."/>
            <person name="Buschmann H."/>
            <person name="Saint-Marcoux D."/>
            <person name="Ullrich K.K."/>
            <person name="Haas F.B."/>
            <person name="Vanderstraeten L."/>
            <person name="Becker D."/>
            <person name="Lang D."/>
            <person name="Vosolsobe S."/>
            <person name="Rombauts S."/>
            <person name="Wilhelmsson P.K.I."/>
            <person name="Janitza P."/>
            <person name="Kern R."/>
            <person name="Heyl A."/>
            <person name="Rumpler F."/>
            <person name="Villalobos L.I.A.C."/>
            <person name="Clay J.M."/>
            <person name="Skokan R."/>
            <person name="Toyoda A."/>
            <person name="Suzuki Y."/>
            <person name="Kagoshima H."/>
            <person name="Schijlen E."/>
            <person name="Tajeshwar N."/>
            <person name="Catarino B."/>
            <person name="Hetherington A.J."/>
            <person name="Saltykova A."/>
            <person name="Bonnot C."/>
            <person name="Breuninger H."/>
            <person name="Symeonidi A."/>
            <person name="Radhakrishnan G.V."/>
            <person name="Van Nieuwerburgh F."/>
            <person name="Deforce D."/>
            <person name="Chang C."/>
            <person name="Karol K.G."/>
            <person name="Hedrich R."/>
            <person name="Ulvskov P."/>
            <person name="Glockner G."/>
            <person name="Delwiche C.F."/>
            <person name="Petrasek J."/>
            <person name="Van de Peer Y."/>
            <person name="Friml J."/>
            <person name="Beilby M."/>
            <person name="Dolan L."/>
            <person name="Kohara Y."/>
            <person name="Sugano S."/>
            <person name="Fujiyama A."/>
            <person name="Delaux P.-M."/>
            <person name="Quint M."/>
            <person name="TheiBen G."/>
            <person name="Hagemann M."/>
            <person name="Harholt J."/>
            <person name="Dunand C."/>
            <person name="Zachgo S."/>
            <person name="Langdale J."/>
            <person name="Maumus F."/>
            <person name="Straeten D.V.D."/>
            <person name="Gould S.B."/>
            <person name="Rensing S.A."/>
        </authorList>
    </citation>
    <scope>NUCLEOTIDE SEQUENCE [LARGE SCALE GENOMIC DNA]</scope>
    <source>
        <strain evidence="12 13">S276</strain>
    </source>
</reference>
<evidence type="ECO:0000256" key="10">
    <source>
        <dbReference type="ARBA" id="ARBA00023180"/>
    </source>
</evidence>
<protein>
    <submittedName>
        <fullName evidence="12">GT29-family glycosyltransferase</fullName>
    </submittedName>
</protein>
<evidence type="ECO:0000256" key="3">
    <source>
        <dbReference type="ARBA" id="ARBA00022676"/>
    </source>
</evidence>
<feature type="region of interest" description="Disordered" evidence="11">
    <location>
        <begin position="126"/>
        <end position="166"/>
    </location>
</feature>
<dbReference type="Gene3D" id="3.90.1480.20">
    <property type="entry name" value="Glycosyl transferase family 29"/>
    <property type="match status" value="1"/>
</dbReference>
<feature type="region of interest" description="Disordered" evidence="11">
    <location>
        <begin position="537"/>
        <end position="571"/>
    </location>
</feature>
<keyword evidence="13" id="KW-1185">Reference proteome</keyword>
<dbReference type="STRING" id="69332.A0A388KU25"/>
<keyword evidence="7" id="KW-1133">Transmembrane helix</keyword>
<sequence>MNLLCATCGIGRCHSATARPGRCGYYAINVCLLAYNCNPYTVSDFADIVHWIEEEHHAVFPQDGSAATGVDIEVLSVAVMAVLGRCARLLLLLLPLLGPLALGHLPLFHDANNNGQTAMEMLISGLTDDWSSPPEPDGQHLSVDSYKSYTTRQRKEGRPQWAEESGMSIGKASLGRVYWTNERQKNVRRRQDGPSNLEHNLSQMVVSVDSALTSQIDNNNKSRDRVEENADLVEENTDLVESSSTKITTSQHSTAAATTQAENNKLVGMNSNRTAEPDMLMLERGKVGDEVLINNSRIPSQVHVTVSVERNGENVEEKRRNWVEEESSVRKEWPNIAALPSPRQGPTASLLTWLMSKMSFTEVKDTEGVPRGHSPPPPRMTSLMSTGESMKATQALTVNRATFSSENATAEDIDVDRTGLMFPAQRKFVATRSPPPPHRQQSLPQQPQQTKDRQEEEERHQRSEQQGQEQQSEQERQHQQQQRHIFVPNQTSLPQPQAQKQSLQLRPHPKTGEGGGEGQGQQATHEAFEQLLRRFLQPQPTPSPSFRGHQRTEQEEERHDPHGQQWQQQQQQQQQVQLRLQLEEQDRPQQKQRQQQIYLAKLRAASRYQSFSEMMPKRPPLLLEQPQSPLYSLYILLRTVKLPLDLLLQRKKDVLLRGQVQAEVKGVEQDQLNIGEAWRSCAIVGNSGSLLGSRRGWEIDHHEMVMRLNNAPTMGFEKDVGGRTTLSLINGNLLHACAEKPLCPCFPYGPNVGLISYACQPAHWDDPGRCTESHSDSFIYMVDDNLQAICNRIVVELTRARLASRGETLHAWVRRKKTTIHFSTGMLAVLSAIAMCQAVDLYGFQGDSEQHHYFENVTLHEIPDHDYEAEMTFFRLLQEGPQDQIPLIGSHSFPFPLVALIS</sequence>
<keyword evidence="5" id="KW-0812">Transmembrane</keyword>
<dbReference type="Proteomes" id="UP000265515">
    <property type="component" value="Unassembled WGS sequence"/>
</dbReference>
<dbReference type="GO" id="GO:0000139">
    <property type="term" value="C:Golgi membrane"/>
    <property type="evidence" value="ECO:0007669"/>
    <property type="project" value="UniProtKB-SubCell"/>
</dbReference>
<feature type="compositionally biased region" description="Basic and acidic residues" evidence="11">
    <location>
        <begin position="450"/>
        <end position="463"/>
    </location>
</feature>
<evidence type="ECO:0000256" key="4">
    <source>
        <dbReference type="ARBA" id="ARBA00022679"/>
    </source>
</evidence>
<comment type="similarity">
    <text evidence="2">Belongs to the glycosyltransferase 29 family.</text>
</comment>
<evidence type="ECO:0000256" key="5">
    <source>
        <dbReference type="ARBA" id="ARBA00022692"/>
    </source>
</evidence>
<dbReference type="PANTHER" id="PTHR46779:SF1">
    <property type="entry name" value="BETA-1,6-GALACTOSYLTRANSFERASE GALT29A"/>
    <property type="match status" value="1"/>
</dbReference>
<dbReference type="OrthoDB" id="10264956at2759"/>
<feature type="region of interest" description="Disordered" evidence="11">
    <location>
        <begin position="429"/>
        <end position="523"/>
    </location>
</feature>
<dbReference type="EMBL" id="BFEA01000184">
    <property type="protein sequence ID" value="GBG73498.1"/>
    <property type="molecule type" value="Genomic_DNA"/>
</dbReference>
<dbReference type="InterPro" id="IPR001675">
    <property type="entry name" value="Glyco_trans_29"/>
</dbReference>
<feature type="compositionally biased region" description="Basic and acidic residues" evidence="11">
    <location>
        <begin position="550"/>
        <end position="562"/>
    </location>
</feature>
<dbReference type="Pfam" id="PF00777">
    <property type="entry name" value="Glyco_transf_29"/>
    <property type="match status" value="1"/>
</dbReference>
<evidence type="ECO:0000256" key="1">
    <source>
        <dbReference type="ARBA" id="ARBA00004323"/>
    </source>
</evidence>
<keyword evidence="6" id="KW-0735">Signal-anchor</keyword>